<sequence length="265" mass="30576">MNKIKSSGDDVLQVFNSLLDSDIMKASHSEGISFLNVKNHVLLQYMIDLVIIMMQKTGGHSIQKHPAILRLVENRTVLEKMRPIDQKLKYQVDKLVNIAKTGAADQSDPLRFKANLDSIASKAPKLAPVPYTEDETLEERTKQKVERLKRRALSSTMMAELRRDHMEEPEEIVESRDLHRVREDRQRKERTDYEETYFVRTSLTKKEMNKSKRVATMSSLDGLLKFDNLAHLADDTQVDEPLMKKRKVSKRLKGKGKGKGEMHFD</sequence>
<dbReference type="PANTHER" id="PTHR13237">
    <property type="entry name" value="SOMETHING ABOUT SILENCING PROTEIN 10-RELATED"/>
    <property type="match status" value="1"/>
</dbReference>
<comment type="caution">
    <text evidence="3">The sequence shown here is derived from an EMBL/GenBank/DDBJ whole genome shotgun (WGS) entry which is preliminary data.</text>
</comment>
<evidence type="ECO:0000313" key="4">
    <source>
        <dbReference type="Proteomes" id="UP001519460"/>
    </source>
</evidence>
<evidence type="ECO:0000256" key="1">
    <source>
        <dbReference type="ARBA" id="ARBA00010979"/>
    </source>
</evidence>
<feature type="region of interest" description="Disordered" evidence="2">
    <location>
        <begin position="244"/>
        <end position="265"/>
    </location>
</feature>
<dbReference type="GO" id="GO:0005634">
    <property type="term" value="C:nucleus"/>
    <property type="evidence" value="ECO:0007669"/>
    <property type="project" value="UniProtKB-ARBA"/>
</dbReference>
<gene>
    <name evidence="3" type="ORF">BaRGS_00009939</name>
</gene>
<dbReference type="AlphaFoldDB" id="A0ABD0LHM8"/>
<dbReference type="Proteomes" id="UP001519460">
    <property type="component" value="Unassembled WGS sequence"/>
</dbReference>
<dbReference type="InterPro" id="IPR007146">
    <property type="entry name" value="Sas10/Utp3/C1D"/>
</dbReference>
<evidence type="ECO:0008006" key="5">
    <source>
        <dbReference type="Google" id="ProtNLM"/>
    </source>
</evidence>
<evidence type="ECO:0000313" key="3">
    <source>
        <dbReference type="EMBL" id="KAK7498847.1"/>
    </source>
</evidence>
<accession>A0ABD0LHM8</accession>
<protein>
    <recommendedName>
        <fullName evidence="5">Neuroguidin</fullName>
    </recommendedName>
</protein>
<reference evidence="3 4" key="1">
    <citation type="journal article" date="2023" name="Sci. Data">
        <title>Genome assembly of the Korean intertidal mud-creeper Batillaria attramentaria.</title>
        <authorList>
            <person name="Patra A.K."/>
            <person name="Ho P.T."/>
            <person name="Jun S."/>
            <person name="Lee S.J."/>
            <person name="Kim Y."/>
            <person name="Won Y.J."/>
        </authorList>
    </citation>
    <scope>NUCLEOTIDE SEQUENCE [LARGE SCALE GENOMIC DNA]</scope>
    <source>
        <strain evidence="3">Wonlab-2016</strain>
    </source>
</reference>
<organism evidence="3 4">
    <name type="scientific">Batillaria attramentaria</name>
    <dbReference type="NCBI Taxonomy" id="370345"/>
    <lineage>
        <taxon>Eukaryota</taxon>
        <taxon>Metazoa</taxon>
        <taxon>Spiralia</taxon>
        <taxon>Lophotrochozoa</taxon>
        <taxon>Mollusca</taxon>
        <taxon>Gastropoda</taxon>
        <taxon>Caenogastropoda</taxon>
        <taxon>Sorbeoconcha</taxon>
        <taxon>Cerithioidea</taxon>
        <taxon>Batillariidae</taxon>
        <taxon>Batillaria</taxon>
    </lineage>
</organism>
<dbReference type="PANTHER" id="PTHR13237:SF9">
    <property type="entry name" value="NEUROGUIDIN"/>
    <property type="match status" value="1"/>
</dbReference>
<proteinExistence type="inferred from homology"/>
<dbReference type="EMBL" id="JACVVK020000048">
    <property type="protein sequence ID" value="KAK7498847.1"/>
    <property type="molecule type" value="Genomic_DNA"/>
</dbReference>
<name>A0ABD0LHM8_9CAEN</name>
<feature type="compositionally biased region" description="Basic residues" evidence="2">
    <location>
        <begin position="244"/>
        <end position="257"/>
    </location>
</feature>
<dbReference type="Pfam" id="PF04000">
    <property type="entry name" value="Sas10_Utp3"/>
    <property type="match status" value="1"/>
</dbReference>
<evidence type="ECO:0000256" key="2">
    <source>
        <dbReference type="SAM" id="MobiDB-lite"/>
    </source>
</evidence>
<keyword evidence="4" id="KW-1185">Reference proteome</keyword>
<comment type="similarity">
    <text evidence="1">Belongs to the SAS10 family.</text>
</comment>